<dbReference type="Pfam" id="PF08282">
    <property type="entry name" value="Hydrolase_3"/>
    <property type="match status" value="1"/>
</dbReference>
<evidence type="ECO:0000313" key="2">
    <source>
        <dbReference type="Proteomes" id="UP000310263"/>
    </source>
</evidence>
<dbReference type="PANTHER" id="PTHR10000:SF8">
    <property type="entry name" value="HAD SUPERFAMILY HYDROLASE-LIKE, TYPE 3"/>
    <property type="match status" value="1"/>
</dbReference>
<dbReference type="RefSeq" id="WP_136012963.1">
    <property type="nucleotide sequence ID" value="NZ_SRYE01000004.1"/>
</dbReference>
<keyword evidence="2" id="KW-1185">Reference proteome</keyword>
<reference evidence="1 2" key="1">
    <citation type="submission" date="2019-04" db="EMBL/GenBank/DDBJ databases">
        <title>Microbes associate with the intestines of laboratory mice.</title>
        <authorList>
            <person name="Navarre W."/>
            <person name="Wong E."/>
            <person name="Huang K."/>
            <person name="Tropini C."/>
            <person name="Ng K."/>
            <person name="Yu B."/>
        </authorList>
    </citation>
    <scope>NUCLEOTIDE SEQUENCE [LARGE SCALE GENOMIC DNA]</scope>
    <source>
        <strain evidence="1 2">NM07_P-09</strain>
    </source>
</reference>
<dbReference type="SUPFAM" id="SSF56784">
    <property type="entry name" value="HAD-like"/>
    <property type="match status" value="1"/>
</dbReference>
<gene>
    <name evidence="1" type="ORF">E5334_07485</name>
</gene>
<dbReference type="InterPro" id="IPR036412">
    <property type="entry name" value="HAD-like_sf"/>
</dbReference>
<dbReference type="PANTHER" id="PTHR10000">
    <property type="entry name" value="PHOSPHOSERINE PHOSPHATASE"/>
    <property type="match status" value="1"/>
</dbReference>
<dbReference type="InterPro" id="IPR023214">
    <property type="entry name" value="HAD_sf"/>
</dbReference>
<dbReference type="GO" id="GO:0000287">
    <property type="term" value="F:magnesium ion binding"/>
    <property type="evidence" value="ECO:0007669"/>
    <property type="project" value="TreeGrafter"/>
</dbReference>
<dbReference type="NCBIfam" id="TIGR01484">
    <property type="entry name" value="HAD-SF-IIB"/>
    <property type="match status" value="1"/>
</dbReference>
<dbReference type="OrthoDB" id="3180855at2"/>
<dbReference type="InterPro" id="IPR000150">
    <property type="entry name" value="Cof"/>
</dbReference>
<dbReference type="GO" id="GO:0005829">
    <property type="term" value="C:cytosol"/>
    <property type="evidence" value="ECO:0007669"/>
    <property type="project" value="TreeGrafter"/>
</dbReference>
<dbReference type="GO" id="GO:0016791">
    <property type="term" value="F:phosphatase activity"/>
    <property type="evidence" value="ECO:0007669"/>
    <property type="project" value="TreeGrafter"/>
</dbReference>
<accession>A0A4S2F3R7</accession>
<dbReference type="EMBL" id="SRYE01000004">
    <property type="protein sequence ID" value="TGY61831.1"/>
    <property type="molecule type" value="Genomic_DNA"/>
</dbReference>
<dbReference type="SFLD" id="SFLDS00003">
    <property type="entry name" value="Haloacid_Dehalogenase"/>
    <property type="match status" value="1"/>
</dbReference>
<sequence length="288" mass="31193">MTHDPAQIATGPLSIVFTDLDGTFLTTDKRVHPTCRAALEALQEHQVPFVICTGRAVSGVYPELRALPALSYIIACNGAVVANATTSQELHATPLGHQRARQLFDAVAHLDVNVDFFADGCAYAEKDRFSKLDTYGLEPHFLAQTRRSRRVVESLVELLDQVGRVDRMSVYYHTPEQRRAVLEAAEAMGGLTVTSSEFCNLEISDKEANKGTAACWLCDYLGIPVEEAAAFGDGLNDTPMLAALGDGVAMANAQPGVADYANHITALINDEGGVGDYLLRRLAAWEKL</sequence>
<dbReference type="SFLD" id="SFLDG01140">
    <property type="entry name" value="C2.B:_Phosphomannomutase_and_P"/>
    <property type="match status" value="1"/>
</dbReference>
<dbReference type="Gene3D" id="3.40.50.1000">
    <property type="entry name" value="HAD superfamily/HAD-like"/>
    <property type="match status" value="1"/>
</dbReference>
<evidence type="ECO:0000313" key="1">
    <source>
        <dbReference type="EMBL" id="TGY61831.1"/>
    </source>
</evidence>
<proteinExistence type="predicted"/>
<dbReference type="AlphaFoldDB" id="A0A4S2F3R7"/>
<protein>
    <submittedName>
        <fullName evidence="1">HAD family phosphatase</fullName>
    </submittedName>
</protein>
<comment type="caution">
    <text evidence="1">The sequence shown here is derived from an EMBL/GenBank/DDBJ whole genome shotgun (WGS) entry which is preliminary data.</text>
</comment>
<dbReference type="InterPro" id="IPR006379">
    <property type="entry name" value="HAD-SF_hydro_IIB"/>
</dbReference>
<dbReference type="NCBIfam" id="TIGR00099">
    <property type="entry name" value="Cof-subfamily"/>
    <property type="match status" value="1"/>
</dbReference>
<name>A0A4S2F3R7_9ACTN</name>
<organism evidence="1 2">
    <name type="scientific">Muricaecibacterium torontonense</name>
    <dbReference type="NCBI Taxonomy" id="3032871"/>
    <lineage>
        <taxon>Bacteria</taxon>
        <taxon>Bacillati</taxon>
        <taxon>Actinomycetota</taxon>
        <taxon>Coriobacteriia</taxon>
        <taxon>Coriobacteriales</taxon>
        <taxon>Atopobiaceae</taxon>
        <taxon>Muricaecibacterium</taxon>
    </lineage>
</organism>
<dbReference type="Proteomes" id="UP000310263">
    <property type="component" value="Unassembled WGS sequence"/>
</dbReference>
<dbReference type="Gene3D" id="3.30.1240.10">
    <property type="match status" value="1"/>
</dbReference>